<accession>A0A7N4PWG2</accession>
<dbReference type="GO" id="GO:0003727">
    <property type="term" value="F:single-stranded RNA binding"/>
    <property type="evidence" value="ECO:0007669"/>
    <property type="project" value="TreeGrafter"/>
</dbReference>
<keyword evidence="4 11" id="KW-0694">RNA-binding</keyword>
<dbReference type="PROSITE" id="PS50102">
    <property type="entry name" value="RRM"/>
    <property type="match status" value="1"/>
</dbReference>
<evidence type="ECO:0000256" key="10">
    <source>
        <dbReference type="ARBA" id="ARBA00080345"/>
    </source>
</evidence>
<dbReference type="RefSeq" id="XP_003764251.4">
    <property type="nucleotide sequence ID" value="XM_003764203.4"/>
</dbReference>
<dbReference type="KEGG" id="shr:100932950"/>
<comment type="subunit">
    <text evidence="8">Component of the nuclear exosome targeting (NEXT) complex composed of MTREX, ZCCHC8, and RBM7 that directs a subset of non-coding short-lived RNAs for exosomal degradation. Interacts with ZCCHC8 and SF3B2/SAP145. Binds to MTREX through ZCCHC8. Interacts with YWHAE and YWHAZ; these interactions are stress-dependent and RBM7 phosphorylation dependent; release RNA from the NEXT complex and may affect RNA targeting to the nuclear RNA exosomome for degradation. Interacts with MEPCE and LARP7, the core subunits of 7SK snRNP; upon genotoxic stress this interaction is enhanced, triggering the release of inactive P-TEFb complex from the core and P-TEFb complex activation.</text>
</comment>
<feature type="region of interest" description="Disordered" evidence="12">
    <location>
        <begin position="167"/>
        <end position="204"/>
    </location>
</feature>
<dbReference type="Gene3D" id="3.30.70.330">
    <property type="match status" value="1"/>
</dbReference>
<evidence type="ECO:0000313" key="14">
    <source>
        <dbReference type="Ensembl" id="ENSSHAP00000043071.1"/>
    </source>
</evidence>
<dbReference type="PANTHER" id="PTHR13798:SF4">
    <property type="entry name" value="RNA-BINDING PROTEIN 7"/>
    <property type="match status" value="1"/>
</dbReference>
<evidence type="ECO:0000256" key="7">
    <source>
        <dbReference type="ARBA" id="ARBA00023254"/>
    </source>
</evidence>
<keyword evidence="6" id="KW-0539">Nucleus</keyword>
<evidence type="ECO:0000313" key="15">
    <source>
        <dbReference type="Proteomes" id="UP000007648"/>
    </source>
</evidence>
<protein>
    <recommendedName>
        <fullName evidence="9">RNA-binding protein 7</fullName>
    </recommendedName>
    <alternativeName>
        <fullName evidence="10">RNA-binding motif protein 7</fullName>
    </alternativeName>
</protein>
<evidence type="ECO:0000256" key="11">
    <source>
        <dbReference type="PROSITE-ProRule" id="PRU00176"/>
    </source>
</evidence>
<dbReference type="Pfam" id="PF00076">
    <property type="entry name" value="RRM_1"/>
    <property type="match status" value="1"/>
</dbReference>
<evidence type="ECO:0000256" key="6">
    <source>
        <dbReference type="ARBA" id="ARBA00023242"/>
    </source>
</evidence>
<keyword evidence="7" id="KW-0469">Meiosis</keyword>
<dbReference type="InterPro" id="IPR000504">
    <property type="entry name" value="RRM_dom"/>
</dbReference>
<dbReference type="FunFam" id="3.30.70.330:FF:000261">
    <property type="entry name" value="RNA-binding motif protein 7"/>
    <property type="match status" value="1"/>
</dbReference>
<dbReference type="CTD" id="10179"/>
<evidence type="ECO:0000259" key="13">
    <source>
        <dbReference type="PROSITE" id="PS50102"/>
    </source>
</evidence>
<keyword evidence="15" id="KW-1185">Reference proteome</keyword>
<feature type="domain" description="RRM" evidence="13">
    <location>
        <begin position="84"/>
        <end position="161"/>
    </location>
</feature>
<dbReference type="GO" id="GO:0000381">
    <property type="term" value="P:regulation of alternative mRNA splicing, via spliceosome"/>
    <property type="evidence" value="ECO:0007669"/>
    <property type="project" value="TreeGrafter"/>
</dbReference>
<evidence type="ECO:0000256" key="2">
    <source>
        <dbReference type="ARBA" id="ARBA00022481"/>
    </source>
</evidence>
<reference evidence="14" key="3">
    <citation type="submission" date="2025-09" db="UniProtKB">
        <authorList>
            <consortium name="Ensembl"/>
        </authorList>
    </citation>
    <scope>IDENTIFICATION</scope>
</reference>
<reference evidence="14" key="2">
    <citation type="submission" date="2025-08" db="UniProtKB">
        <authorList>
            <consortium name="Ensembl"/>
        </authorList>
    </citation>
    <scope>IDENTIFICATION</scope>
</reference>
<dbReference type="Proteomes" id="UP000007648">
    <property type="component" value="Unassembled WGS sequence"/>
</dbReference>
<feature type="compositionally biased region" description="Polar residues" evidence="12">
    <location>
        <begin position="250"/>
        <end position="291"/>
    </location>
</feature>
<comment type="subcellular location">
    <subcellularLocation>
        <location evidence="1">Nucleus</location>
        <location evidence="1">Nucleoplasm</location>
    </subcellularLocation>
</comment>
<keyword evidence="5" id="KW-0007">Acetylation</keyword>
<organism evidence="14 15">
    <name type="scientific">Sarcophilus harrisii</name>
    <name type="common">Tasmanian devil</name>
    <name type="synonym">Sarcophilus laniarius</name>
    <dbReference type="NCBI Taxonomy" id="9305"/>
    <lineage>
        <taxon>Eukaryota</taxon>
        <taxon>Metazoa</taxon>
        <taxon>Chordata</taxon>
        <taxon>Craniata</taxon>
        <taxon>Vertebrata</taxon>
        <taxon>Euteleostomi</taxon>
        <taxon>Mammalia</taxon>
        <taxon>Metatheria</taxon>
        <taxon>Dasyuromorphia</taxon>
        <taxon>Dasyuridae</taxon>
        <taxon>Sarcophilus</taxon>
    </lineage>
</organism>
<evidence type="ECO:0000256" key="5">
    <source>
        <dbReference type="ARBA" id="ARBA00022990"/>
    </source>
</evidence>
<feature type="region of interest" description="Disordered" evidence="12">
    <location>
        <begin position="244"/>
        <end position="350"/>
    </location>
</feature>
<dbReference type="InterPro" id="IPR052285">
    <property type="entry name" value="NEXT_complex_subunit"/>
</dbReference>
<feature type="compositionally biased region" description="Basic and acidic residues" evidence="12">
    <location>
        <begin position="296"/>
        <end position="350"/>
    </location>
</feature>
<evidence type="ECO:0000256" key="9">
    <source>
        <dbReference type="ARBA" id="ARBA00067651"/>
    </source>
</evidence>
<dbReference type="PANTHER" id="PTHR13798">
    <property type="entry name" value="RNA BINDING MOTIF RBM PROTEIN -RELATED"/>
    <property type="match status" value="1"/>
</dbReference>
<dbReference type="GeneTree" id="ENSGT00870000136493"/>
<sequence>MVKSDSSSRISRKGKVRIGSMRTRILTYVDVSRRQGAWSLSEREGESRRNSFPGVRSPPGDGDSIPAVGPAAAEMGAATAEADRTLFVGNLDIKVTEELLFELFHQAGPVIKVKIPKDKDGKPKQFAFVNFKHEESVPYGMNLLNGIKLFGRPIKIQFRSGSSHASQEVSSSYSQHNLGNASPSSIPQSTSASSRYERNMDNMTSGYNSAQMLQRSFSSPDNLQRQAVMNNVLWQQQGSFSGKFVPQHLDQPNFTPSGQQHGHSFNLSSSSQWCQDTPMSQRKTRQNSHPYQSDRLYSREQRYGDHGSDHHYRGNRDDSYYEDRIHDGWSHDYDSRRENSRDGKWRPSRH</sequence>
<evidence type="ECO:0000256" key="3">
    <source>
        <dbReference type="ARBA" id="ARBA00022553"/>
    </source>
</evidence>
<dbReference type="SMART" id="SM00360">
    <property type="entry name" value="RRM"/>
    <property type="match status" value="1"/>
</dbReference>
<dbReference type="InParanoid" id="A0A7N4PWG2"/>
<dbReference type="InterPro" id="IPR012677">
    <property type="entry name" value="Nucleotide-bd_a/b_plait_sf"/>
</dbReference>
<evidence type="ECO:0000256" key="1">
    <source>
        <dbReference type="ARBA" id="ARBA00004642"/>
    </source>
</evidence>
<dbReference type="GO" id="GO:0051321">
    <property type="term" value="P:meiotic cell cycle"/>
    <property type="evidence" value="ECO:0007669"/>
    <property type="project" value="UniProtKB-KW"/>
</dbReference>
<dbReference type="CDD" id="cd12592">
    <property type="entry name" value="RRM_RBM7"/>
    <property type="match status" value="1"/>
</dbReference>
<dbReference type="Ensembl" id="ENSSHAT00000024915.1">
    <property type="protein sequence ID" value="ENSSHAP00000043071.1"/>
    <property type="gene ID" value="ENSSHAG00000008426.2"/>
</dbReference>
<dbReference type="GeneID" id="100932950"/>
<evidence type="ECO:0000256" key="12">
    <source>
        <dbReference type="SAM" id="MobiDB-lite"/>
    </source>
</evidence>
<dbReference type="SUPFAM" id="SSF54928">
    <property type="entry name" value="RNA-binding domain, RBD"/>
    <property type="match status" value="1"/>
</dbReference>
<evidence type="ECO:0000256" key="8">
    <source>
        <dbReference type="ARBA" id="ARBA00064012"/>
    </source>
</evidence>
<dbReference type="GO" id="GO:0005654">
    <property type="term" value="C:nucleoplasm"/>
    <property type="evidence" value="ECO:0007669"/>
    <property type="project" value="UniProtKB-SubCell"/>
</dbReference>
<name>A0A7N4PWG2_SARHA</name>
<feature type="compositionally biased region" description="Polar residues" evidence="12">
    <location>
        <begin position="167"/>
        <end position="180"/>
    </location>
</feature>
<dbReference type="OrthoDB" id="407442at2759"/>
<gene>
    <name evidence="14" type="primary">RBM7</name>
</gene>
<evidence type="ECO:0000256" key="4">
    <source>
        <dbReference type="ARBA" id="ARBA00022884"/>
    </source>
</evidence>
<reference evidence="14 15" key="1">
    <citation type="journal article" date="2011" name="Proc. Natl. Acad. Sci. U.S.A.">
        <title>Genetic diversity and population structure of the endangered marsupial Sarcophilus harrisii (Tasmanian devil).</title>
        <authorList>
            <person name="Miller W."/>
            <person name="Hayes V.M."/>
            <person name="Ratan A."/>
            <person name="Petersen D.C."/>
            <person name="Wittekindt N.E."/>
            <person name="Miller J."/>
            <person name="Walenz B."/>
            <person name="Knight J."/>
            <person name="Qi J."/>
            <person name="Zhao F."/>
            <person name="Wang Q."/>
            <person name="Bedoya-Reina O.C."/>
            <person name="Katiyar N."/>
            <person name="Tomsho L.P."/>
            <person name="Kasson L.M."/>
            <person name="Hardie R.A."/>
            <person name="Woodbridge P."/>
            <person name="Tindall E.A."/>
            <person name="Bertelsen M.F."/>
            <person name="Dixon D."/>
            <person name="Pyecroft S."/>
            <person name="Helgen K.M."/>
            <person name="Lesk A.M."/>
            <person name="Pringle T.H."/>
            <person name="Patterson N."/>
            <person name="Zhang Y."/>
            <person name="Kreiss A."/>
            <person name="Woods G.M."/>
            <person name="Jones M.E."/>
            <person name="Schuster S.C."/>
        </authorList>
    </citation>
    <scope>NUCLEOTIDE SEQUENCE [LARGE SCALE GENOMIC DNA]</scope>
</reference>
<dbReference type="InterPro" id="IPR034500">
    <property type="entry name" value="RBM7_RRM"/>
</dbReference>
<dbReference type="FunCoup" id="A0A7N4PWG2">
    <property type="interactions" value="2873"/>
</dbReference>
<keyword evidence="3" id="KW-0597">Phosphoprotein</keyword>
<feature type="region of interest" description="Disordered" evidence="12">
    <location>
        <begin position="39"/>
        <end position="64"/>
    </location>
</feature>
<feature type="compositionally biased region" description="Low complexity" evidence="12">
    <location>
        <begin position="181"/>
        <end position="194"/>
    </location>
</feature>
<proteinExistence type="predicted"/>
<keyword evidence="2" id="KW-0488">Methylation</keyword>
<dbReference type="AlphaFoldDB" id="A0A7N4PWG2"/>
<dbReference type="InterPro" id="IPR035979">
    <property type="entry name" value="RBD_domain_sf"/>
</dbReference>